<accession>A0A1S1YT66</accession>
<protein>
    <recommendedName>
        <fullName evidence="3">2Fe-2S ferredoxin-type domain-containing protein</fullName>
    </recommendedName>
</protein>
<dbReference type="Proteomes" id="UP000179797">
    <property type="component" value="Unassembled WGS sequence"/>
</dbReference>
<name>A0A1S1YT66_FLAPC</name>
<evidence type="ECO:0000313" key="2">
    <source>
        <dbReference type="Proteomes" id="UP000179797"/>
    </source>
</evidence>
<evidence type="ECO:0000313" key="1">
    <source>
        <dbReference type="EMBL" id="OHX64196.1"/>
    </source>
</evidence>
<dbReference type="Pfam" id="PF13510">
    <property type="entry name" value="Fer2_4"/>
    <property type="match status" value="1"/>
</dbReference>
<dbReference type="SUPFAM" id="SSF54292">
    <property type="entry name" value="2Fe-2S ferredoxin-like"/>
    <property type="match status" value="1"/>
</dbReference>
<evidence type="ECO:0008006" key="3">
    <source>
        <dbReference type="Google" id="ProtNLM"/>
    </source>
</evidence>
<dbReference type="EMBL" id="JRYR02000002">
    <property type="protein sequence ID" value="OHX64196.1"/>
    <property type="molecule type" value="Genomic_DNA"/>
</dbReference>
<dbReference type="InterPro" id="IPR036010">
    <property type="entry name" value="2Fe-2S_ferredoxin-like_sf"/>
</dbReference>
<dbReference type="AlphaFoldDB" id="A0A1S1YT66"/>
<keyword evidence="2" id="KW-1185">Reference proteome</keyword>
<sequence length="108" mass="12736">MIIPHFYFMKISIDGILYDKHDRDKTLLDVIKRNKLSVTAPCYKTMRKYGTCNSCLIEVEGEVKLSCGIPPEEGMNYVLKRDDLLEERKNKVKEFKTHFDRMKKLFGE</sequence>
<proteinExistence type="predicted"/>
<comment type="caution">
    <text evidence="1">The sequence shown here is derived from an EMBL/GenBank/DDBJ whole genome shotgun (WGS) entry which is preliminary data.</text>
</comment>
<reference evidence="1 2" key="1">
    <citation type="journal article" date="2012" name="Int. J. Syst. Evol. Microbiol.">
        <title>Flammeovirga pacifica sp. nov., isolated from deep-sea sediment.</title>
        <authorList>
            <person name="Xu H."/>
            <person name="Fu Y."/>
            <person name="Yang N."/>
            <person name="Ding Z."/>
            <person name="Lai Q."/>
            <person name="Zeng R."/>
        </authorList>
    </citation>
    <scope>NUCLEOTIDE SEQUENCE [LARGE SCALE GENOMIC DNA]</scope>
    <source>
        <strain evidence="2">DSM 24597 / LMG 26175 / WPAGA1</strain>
    </source>
</reference>
<dbReference type="Gene3D" id="3.10.20.740">
    <property type="match status" value="1"/>
</dbReference>
<dbReference type="GO" id="GO:0051536">
    <property type="term" value="F:iron-sulfur cluster binding"/>
    <property type="evidence" value="ECO:0007669"/>
    <property type="project" value="InterPro"/>
</dbReference>
<dbReference type="STRING" id="915059.NH26_21570"/>
<organism evidence="1 2">
    <name type="scientific">Flammeovirga pacifica</name>
    <dbReference type="NCBI Taxonomy" id="915059"/>
    <lineage>
        <taxon>Bacteria</taxon>
        <taxon>Pseudomonadati</taxon>
        <taxon>Bacteroidota</taxon>
        <taxon>Cytophagia</taxon>
        <taxon>Cytophagales</taxon>
        <taxon>Flammeovirgaceae</taxon>
        <taxon>Flammeovirga</taxon>
    </lineage>
</organism>
<gene>
    <name evidence="1" type="ORF">NH26_21570</name>
</gene>